<evidence type="ECO:0000313" key="2">
    <source>
        <dbReference type="EMBL" id="CAE0111948.1"/>
    </source>
</evidence>
<evidence type="ECO:0008006" key="3">
    <source>
        <dbReference type="Google" id="ProtNLM"/>
    </source>
</evidence>
<name>A0A7S3AR48_9EUKA</name>
<feature type="signal peptide" evidence="1">
    <location>
        <begin position="1"/>
        <end position="20"/>
    </location>
</feature>
<accession>A0A7S3AR48</accession>
<dbReference type="AlphaFoldDB" id="A0A7S3AR48"/>
<dbReference type="EMBL" id="HBHX01022666">
    <property type="protein sequence ID" value="CAE0111948.1"/>
    <property type="molecule type" value="Transcribed_RNA"/>
</dbReference>
<proteinExistence type="predicted"/>
<feature type="chain" id="PRO_5031108707" description="ShKT domain-containing protein" evidence="1">
    <location>
        <begin position="21"/>
        <end position="393"/>
    </location>
</feature>
<reference evidence="2" key="1">
    <citation type="submission" date="2021-01" db="EMBL/GenBank/DDBJ databases">
        <authorList>
            <person name="Corre E."/>
            <person name="Pelletier E."/>
            <person name="Niang G."/>
            <person name="Scheremetjew M."/>
            <person name="Finn R."/>
            <person name="Kale V."/>
            <person name="Holt S."/>
            <person name="Cochrane G."/>
            <person name="Meng A."/>
            <person name="Brown T."/>
            <person name="Cohen L."/>
        </authorList>
    </citation>
    <scope>NUCLEOTIDE SEQUENCE</scope>
    <source>
        <strain evidence="2">CCMP281</strain>
    </source>
</reference>
<evidence type="ECO:0000256" key="1">
    <source>
        <dbReference type="SAM" id="SignalP"/>
    </source>
</evidence>
<protein>
    <recommendedName>
        <fullName evidence="3">ShKT domain-containing protein</fullName>
    </recommendedName>
</protein>
<gene>
    <name evidence="2" type="ORF">HERI1096_LOCUS12608</name>
</gene>
<organism evidence="2">
    <name type="scientific">Haptolina ericina</name>
    <dbReference type="NCBI Taxonomy" id="156174"/>
    <lineage>
        <taxon>Eukaryota</taxon>
        <taxon>Haptista</taxon>
        <taxon>Haptophyta</taxon>
        <taxon>Prymnesiophyceae</taxon>
        <taxon>Prymnesiales</taxon>
        <taxon>Prymnesiaceae</taxon>
        <taxon>Haptolina</taxon>
    </lineage>
</organism>
<sequence length="393" mass="43511">MRHRRITLLVCALTTSSLTALEIERYPSDKNESVCACGWLCGGRRRRDDTPCSEAVPSCANSMPRASSFGMAVQAFNPVYRIKDTLFNLGETWRIDSMIILCESRYRGTLLRQALVRMLSVDGEPGRLSRLSDSAVEKFIATRGDDGRPGHFRMLGFGPFGSGVSLTKFLMPGFVMRLRDLQATGACSEAEADELVVVIRLGDEIQKPRELVHVVRRYLAAHPCEVARAEVSGTINFASNSPLFRYNDSVVQMSLAAVDELVALLRREGLPTRVRSEPVADRDICHYIFSDHVIGALTGRGFYSTASMIRERHKFGSGWTIAAVNRSLERPRLAGSAACRGARKPAAIQCMDRDPSCPHWVRLANCSFHLNPAMPLRKFCCESCARLGHAARG</sequence>
<keyword evidence="1" id="KW-0732">Signal</keyword>